<keyword evidence="9" id="KW-1133">Transmembrane helix</keyword>
<evidence type="ECO:0000256" key="1">
    <source>
        <dbReference type="ARBA" id="ARBA00004606"/>
    </source>
</evidence>
<dbReference type="GO" id="GO:0008270">
    <property type="term" value="F:zinc ion binding"/>
    <property type="evidence" value="ECO:0007669"/>
    <property type="project" value="UniProtKB-UniRule"/>
</dbReference>
<dbReference type="InterPro" id="IPR050344">
    <property type="entry name" value="Peptidase_M1_aminopeptidases"/>
</dbReference>
<dbReference type="CTD" id="206338"/>
<feature type="domain" description="Aminopeptidase N-like N-terminal" evidence="20">
    <location>
        <begin position="85"/>
        <end position="298"/>
    </location>
</feature>
<evidence type="ECO:0000256" key="9">
    <source>
        <dbReference type="ARBA" id="ARBA00022989"/>
    </source>
</evidence>
<dbReference type="Gene3D" id="1.10.390.10">
    <property type="entry name" value="Neutral Protease Domain 2"/>
    <property type="match status" value="1"/>
</dbReference>
<feature type="binding site" evidence="14">
    <location>
        <position position="406"/>
    </location>
    <ligand>
        <name>Zn(2+)</name>
        <dbReference type="ChEBI" id="CHEBI:29105"/>
        <note>catalytic</note>
    </ligand>
</feature>
<dbReference type="FunFam" id="2.60.40.1730:FF:000012">
    <property type="entry name" value="Aminopeptidase N"/>
    <property type="match status" value="1"/>
</dbReference>
<dbReference type="Gene3D" id="1.25.50.20">
    <property type="match status" value="1"/>
</dbReference>
<dbReference type="GeneID" id="117674666"/>
<keyword evidence="12" id="KW-0325">Glycoprotein</keyword>
<keyword evidence="6 16" id="KW-0378">Hydrolase</keyword>
<feature type="domain" description="Peptidase M1 membrane alanine aminopeptidase" evidence="18">
    <location>
        <begin position="334"/>
        <end position="560"/>
    </location>
</feature>
<dbReference type="FunFam" id="1.10.390.10:FF:000016">
    <property type="entry name" value="Glutamyl aminopeptidase"/>
    <property type="match status" value="1"/>
</dbReference>
<gene>
    <name evidence="22" type="primary">LVRN</name>
</gene>
<evidence type="ECO:0000259" key="18">
    <source>
        <dbReference type="Pfam" id="PF01433"/>
    </source>
</evidence>
<sequence>MSAKLRSGFYLGKKSALLLALLPVALLGALLVLAILYGRCALGPKEPEQLRPGVPTTPWANASAEPTARPPGPWDQQRLPRHVTPIHYSLLLWPHLAPGLPKPRTHSGQVNITVRCRQATSAVLLHSAELTYQGASVWGPLEEGPANSTRSIPLGEVWTAPGNQYLVLELLESLRAGSLYELRFAFQGKIQPGPDYFGLFLNTYKDEGERRWMIVSQLQPTAARHVYPCFDEPAMKATFNISIVHHPSYVALSNMLALDVSEYKDVNDSALTALMNETTPINWTITTFERTLKMSTYITAFVVCNFDYVTTTERGNQIRIWARKGAVKKGFANYALNIIGPVFSYLEDLLNISYPLSKTDFVAVPLMNHGAMENWGLMIFHETSLLNDPEDKYVVNKMQICRIVAHEVAHQWFGNLVTMDWWNDIWLNEGFATYFEHLGLDYIENIMPLDKLFSKQLTLPMLDKDNWELNQSISDSDTHQTDSLFEVFNAVTYHKGAVIIRMLSNFMTEGLFIKAVNSYLSAFSFSNAVQDDLWTHIQKVIDEQNDFQLPTSVKIIMDSWTCQKGYPLLTVDFSTGNISQEPFFAEKGEHNSDSTWIIPISWIRNGTLQPLVWLDKRSKIFPEMKISDSAQDWIVLNVNISGYYRINYDQNYWRRLAKVLEDDPKAIPSVSRLQLMADASHLVWSNHTGYETPLYLTKYLKKEDDSAVWTRALHALGIFKSDFLLRDPELFPILKQYLLPRITPIYHHYANLLRENSEALDRNPFTKHDVDEILRTACWFGLRDCLDLASEFFNKWMNNSKHEVPVCFSSAICCYGVWLGNEEEWEFIWKIFKKNETENAYKANIFFALSCTRNPWLLQRYLNYIHNDETNPPVITIEAVQNVVKNEIGYWTAWTFVSENWSYLPIRFTLNALMTTVTTDIQMQMIQVFVNNTLEPEEKIMATDIMLTEKSVNEKRKKSITKMIMWLKENMDN</sequence>
<dbReference type="GO" id="GO:0070006">
    <property type="term" value="F:metalloaminopeptidase activity"/>
    <property type="evidence" value="ECO:0007669"/>
    <property type="project" value="TreeGrafter"/>
</dbReference>
<evidence type="ECO:0000256" key="14">
    <source>
        <dbReference type="PIRSR" id="PIRSR634016-3"/>
    </source>
</evidence>
<evidence type="ECO:0000256" key="13">
    <source>
        <dbReference type="PIRSR" id="PIRSR634016-1"/>
    </source>
</evidence>
<evidence type="ECO:0000313" key="21">
    <source>
        <dbReference type="Proteomes" id="UP001652622"/>
    </source>
</evidence>
<dbReference type="CDD" id="cd09601">
    <property type="entry name" value="M1_APN-Q_like"/>
    <property type="match status" value="1"/>
</dbReference>
<protein>
    <recommendedName>
        <fullName evidence="16">Aminopeptidase</fullName>
        <ecNumber evidence="16">3.4.11.-</ecNumber>
    </recommendedName>
</protein>
<dbReference type="InterPro" id="IPR045357">
    <property type="entry name" value="Aminopeptidase_N-like_N"/>
</dbReference>
<evidence type="ECO:0000256" key="8">
    <source>
        <dbReference type="ARBA" id="ARBA00022968"/>
    </source>
</evidence>
<dbReference type="InterPro" id="IPR024571">
    <property type="entry name" value="ERAP1-like_C_dom"/>
</dbReference>
<dbReference type="InParanoid" id="A0A6P9CXT8"/>
<dbReference type="InterPro" id="IPR034016">
    <property type="entry name" value="M1_APN-typ"/>
</dbReference>
<evidence type="ECO:0000256" key="10">
    <source>
        <dbReference type="ARBA" id="ARBA00023049"/>
    </source>
</evidence>
<keyword evidence="21" id="KW-1185">Reference proteome</keyword>
<dbReference type="Gene3D" id="2.60.40.1730">
    <property type="entry name" value="tricorn interacting facor f3 domain"/>
    <property type="match status" value="1"/>
</dbReference>
<keyword evidence="16 22" id="KW-0031">Aminopeptidase</keyword>
<dbReference type="SUPFAM" id="SSF55486">
    <property type="entry name" value="Metalloproteases ('zincins'), catalytic domain"/>
    <property type="match status" value="1"/>
</dbReference>
<name>A0A6P9CXT8_PANGU</name>
<evidence type="ECO:0000256" key="17">
    <source>
        <dbReference type="SAM" id="MobiDB-lite"/>
    </source>
</evidence>
<keyword evidence="11" id="KW-0472">Membrane</keyword>
<evidence type="ECO:0000256" key="16">
    <source>
        <dbReference type="RuleBase" id="RU364040"/>
    </source>
</evidence>
<feature type="site" description="Transition state stabilizer" evidence="15">
    <location>
        <position position="493"/>
    </location>
</feature>
<evidence type="ECO:0000256" key="12">
    <source>
        <dbReference type="ARBA" id="ARBA00023180"/>
    </source>
</evidence>
<dbReference type="InterPro" id="IPR014782">
    <property type="entry name" value="Peptidase_M1_dom"/>
</dbReference>
<dbReference type="SUPFAM" id="SSF63737">
    <property type="entry name" value="Leukotriene A4 hydrolase N-terminal domain"/>
    <property type="match status" value="1"/>
</dbReference>
<dbReference type="Pfam" id="PF11838">
    <property type="entry name" value="ERAP1_C"/>
    <property type="match status" value="1"/>
</dbReference>
<proteinExistence type="inferred from homology"/>
<organism evidence="21 22">
    <name type="scientific">Pantherophis guttatus</name>
    <name type="common">Corn snake</name>
    <name type="synonym">Elaphe guttata</name>
    <dbReference type="NCBI Taxonomy" id="94885"/>
    <lineage>
        <taxon>Eukaryota</taxon>
        <taxon>Metazoa</taxon>
        <taxon>Chordata</taxon>
        <taxon>Craniata</taxon>
        <taxon>Vertebrata</taxon>
        <taxon>Euteleostomi</taxon>
        <taxon>Lepidosauria</taxon>
        <taxon>Squamata</taxon>
        <taxon>Bifurcata</taxon>
        <taxon>Unidentata</taxon>
        <taxon>Episquamata</taxon>
        <taxon>Toxicofera</taxon>
        <taxon>Serpentes</taxon>
        <taxon>Colubroidea</taxon>
        <taxon>Colubridae</taxon>
        <taxon>Colubrinae</taxon>
        <taxon>Pantherophis</taxon>
    </lineage>
</organism>
<dbReference type="Proteomes" id="UP001652622">
    <property type="component" value="Unplaced"/>
</dbReference>
<dbReference type="PANTHER" id="PTHR11533">
    <property type="entry name" value="PROTEASE M1 ZINC METALLOPROTEASE"/>
    <property type="match status" value="1"/>
</dbReference>
<evidence type="ECO:0000256" key="15">
    <source>
        <dbReference type="PIRSR" id="PIRSR634016-4"/>
    </source>
</evidence>
<keyword evidence="3 16" id="KW-0645">Protease</keyword>
<dbReference type="EC" id="3.4.11.-" evidence="16"/>
<dbReference type="InterPro" id="IPR001930">
    <property type="entry name" value="Peptidase_M1"/>
</dbReference>
<comment type="subcellular location">
    <subcellularLocation>
        <location evidence="1">Membrane</location>
        <topology evidence="1">Single-pass type II membrane protein</topology>
    </subcellularLocation>
</comment>
<dbReference type="GO" id="GO:0006508">
    <property type="term" value="P:proteolysis"/>
    <property type="evidence" value="ECO:0007669"/>
    <property type="project" value="UniProtKB-KW"/>
</dbReference>
<dbReference type="GO" id="GO:0043171">
    <property type="term" value="P:peptide catabolic process"/>
    <property type="evidence" value="ECO:0007669"/>
    <property type="project" value="TreeGrafter"/>
</dbReference>
<dbReference type="AlphaFoldDB" id="A0A6P9CXT8"/>
<feature type="domain" description="ERAP1-like C-terminal" evidence="19">
    <location>
        <begin position="633"/>
        <end position="917"/>
    </location>
</feature>
<dbReference type="KEGG" id="pgut:117674666"/>
<evidence type="ECO:0000256" key="2">
    <source>
        <dbReference type="ARBA" id="ARBA00010136"/>
    </source>
</evidence>
<feature type="region of interest" description="Disordered" evidence="17">
    <location>
        <begin position="47"/>
        <end position="77"/>
    </location>
</feature>
<comment type="similarity">
    <text evidence="2 16">Belongs to the peptidase M1 family.</text>
</comment>
<keyword evidence="7 14" id="KW-0862">Zinc</keyword>
<dbReference type="Gene3D" id="2.60.40.1910">
    <property type="match status" value="1"/>
</dbReference>
<feature type="binding site" evidence="14">
    <location>
        <position position="429"/>
    </location>
    <ligand>
        <name>Zn(2+)</name>
        <dbReference type="ChEBI" id="CHEBI:29105"/>
        <note>catalytic</note>
    </ligand>
</feature>
<dbReference type="InterPro" id="IPR027268">
    <property type="entry name" value="Peptidase_M4/M1_CTD_sf"/>
</dbReference>
<keyword evidence="4" id="KW-0812">Transmembrane</keyword>
<evidence type="ECO:0000256" key="6">
    <source>
        <dbReference type="ARBA" id="ARBA00022801"/>
    </source>
</evidence>
<dbReference type="GO" id="GO:0005615">
    <property type="term" value="C:extracellular space"/>
    <property type="evidence" value="ECO:0007669"/>
    <property type="project" value="TreeGrafter"/>
</dbReference>
<keyword evidence="8" id="KW-0735">Signal-anchor</keyword>
<dbReference type="PRINTS" id="PR00756">
    <property type="entry name" value="ALADIPTASE"/>
</dbReference>
<dbReference type="OrthoDB" id="510539at2759"/>
<dbReference type="OMA" id="RHFQMAV"/>
<dbReference type="Pfam" id="PF01433">
    <property type="entry name" value="Peptidase_M1"/>
    <property type="match status" value="1"/>
</dbReference>
<evidence type="ECO:0000313" key="22">
    <source>
        <dbReference type="RefSeq" id="XP_034288688.1"/>
    </source>
</evidence>
<dbReference type="InterPro" id="IPR042097">
    <property type="entry name" value="Aminopeptidase_N-like_N_sf"/>
</dbReference>
<dbReference type="GO" id="GO:0005737">
    <property type="term" value="C:cytoplasm"/>
    <property type="evidence" value="ECO:0007669"/>
    <property type="project" value="TreeGrafter"/>
</dbReference>
<evidence type="ECO:0000256" key="4">
    <source>
        <dbReference type="ARBA" id="ARBA00022692"/>
    </source>
</evidence>
<reference evidence="22" key="1">
    <citation type="submission" date="2025-08" db="UniProtKB">
        <authorList>
            <consortium name="RefSeq"/>
        </authorList>
    </citation>
    <scope>IDENTIFICATION</scope>
    <source>
        <tissue evidence="22">Blood</tissue>
    </source>
</reference>
<comment type="cofactor">
    <cofactor evidence="14 16">
        <name>Zn(2+)</name>
        <dbReference type="ChEBI" id="CHEBI:29105"/>
    </cofactor>
    <text evidence="14 16">Binds 1 zinc ion per subunit.</text>
</comment>
<keyword evidence="5 14" id="KW-0479">Metal-binding</keyword>
<evidence type="ECO:0000256" key="3">
    <source>
        <dbReference type="ARBA" id="ARBA00022670"/>
    </source>
</evidence>
<dbReference type="Pfam" id="PF17900">
    <property type="entry name" value="Peptidase_M1_N"/>
    <property type="match status" value="1"/>
</dbReference>
<dbReference type="PANTHER" id="PTHR11533:SF31">
    <property type="entry name" value="AMINOPEPTIDASE Q"/>
    <property type="match status" value="1"/>
</dbReference>
<dbReference type="RefSeq" id="XP_034288688.1">
    <property type="nucleotide sequence ID" value="XM_034432797.2"/>
</dbReference>
<keyword evidence="10 16" id="KW-0482">Metalloprotease</keyword>
<evidence type="ECO:0000256" key="7">
    <source>
        <dbReference type="ARBA" id="ARBA00022833"/>
    </source>
</evidence>
<feature type="active site" description="Proton acceptor" evidence="13">
    <location>
        <position position="407"/>
    </location>
</feature>
<feature type="binding site" evidence="14">
    <location>
        <position position="410"/>
    </location>
    <ligand>
        <name>Zn(2+)</name>
        <dbReference type="ChEBI" id="CHEBI:29105"/>
        <note>catalytic</note>
    </ligand>
</feature>
<dbReference type="GO" id="GO:0042277">
    <property type="term" value="F:peptide binding"/>
    <property type="evidence" value="ECO:0007669"/>
    <property type="project" value="TreeGrafter"/>
</dbReference>
<evidence type="ECO:0000256" key="5">
    <source>
        <dbReference type="ARBA" id="ARBA00022723"/>
    </source>
</evidence>
<accession>A0A6P9CXT8</accession>
<evidence type="ECO:0000259" key="19">
    <source>
        <dbReference type="Pfam" id="PF11838"/>
    </source>
</evidence>
<dbReference type="GO" id="GO:0016020">
    <property type="term" value="C:membrane"/>
    <property type="evidence" value="ECO:0007669"/>
    <property type="project" value="UniProtKB-SubCell"/>
</dbReference>
<evidence type="ECO:0000259" key="20">
    <source>
        <dbReference type="Pfam" id="PF17900"/>
    </source>
</evidence>
<evidence type="ECO:0000256" key="11">
    <source>
        <dbReference type="ARBA" id="ARBA00023136"/>
    </source>
</evidence>